<evidence type="ECO:0000313" key="1">
    <source>
        <dbReference type="EMBL" id="EEQ06871.1"/>
    </source>
</evidence>
<comment type="caution">
    <text evidence="1">The sequence shown here is derived from an EMBL/GenBank/DDBJ whole genome shotgun (WGS) entry which is preliminary data.</text>
</comment>
<sequence>MQIHALYACSAHFGRLAREKALKRQGQSGESGGKSLP</sequence>
<name>A0ABM9XZV0_YERBE</name>
<dbReference type="Proteomes" id="UP000010319">
    <property type="component" value="Unassembled WGS sequence"/>
</dbReference>
<protein>
    <submittedName>
        <fullName evidence="1">Uncharacterized protein</fullName>
    </submittedName>
</protein>
<evidence type="ECO:0000313" key="2">
    <source>
        <dbReference type="Proteomes" id="UP000010319"/>
    </source>
</evidence>
<organism evidence="1 2">
    <name type="scientific">Yersinia bercovieri ATCC 43970</name>
    <dbReference type="NCBI Taxonomy" id="349968"/>
    <lineage>
        <taxon>Bacteria</taxon>
        <taxon>Pseudomonadati</taxon>
        <taxon>Pseudomonadota</taxon>
        <taxon>Gammaproteobacteria</taxon>
        <taxon>Enterobacterales</taxon>
        <taxon>Yersiniaceae</taxon>
        <taxon>Yersinia</taxon>
    </lineage>
</organism>
<reference evidence="1" key="1">
    <citation type="submission" date="2008-12" db="EMBL/GenBank/DDBJ databases">
        <title>Annotation of the Yersinia bercovieri ATCC 43970 genome.</title>
        <authorList>
            <person name="Read T.D."/>
            <person name="Akmal A."/>
            <person name="Bishop-Lilly K."/>
            <person name="Chen P.E."/>
            <person name="Cook C."/>
            <person name="Kiley M.P."/>
            <person name="Lentz S."/>
            <person name="Mateczun A."/>
            <person name="Nagarajan N."/>
            <person name="Nolan N."/>
            <person name="Osborne B.I."/>
            <person name="Pop M."/>
            <person name="Sozhamannan S."/>
            <person name="Stewart A.C."/>
            <person name="Sulakvelidze A."/>
            <person name="Thomason B."/>
            <person name="Willner K."/>
            <person name="Zwick M.E."/>
        </authorList>
    </citation>
    <scope>NUCLEOTIDE SEQUENCE [LARGE SCALE GENOMIC DNA]</scope>
    <source>
        <strain evidence="1">ATCC 43970</strain>
    </source>
</reference>
<accession>A0ABM9XZV0</accession>
<keyword evidence="2" id="KW-1185">Reference proteome</keyword>
<proteinExistence type="predicted"/>
<dbReference type="EMBL" id="AALC02000019">
    <property type="protein sequence ID" value="EEQ06871.1"/>
    <property type="molecule type" value="Genomic_DNA"/>
</dbReference>
<gene>
    <name evidence="1" type="ORF">yberc0001_30000</name>
</gene>